<dbReference type="AlphaFoldDB" id="A0A0A7ECU9"/>
<proteinExistence type="predicted"/>
<name>A0A0A7ECU9_9GAMM</name>
<keyword evidence="3" id="KW-1185">Reference proteome</keyword>
<dbReference type="InterPro" id="IPR021307">
    <property type="entry name" value="DUF2884"/>
</dbReference>
<feature type="chain" id="PRO_5002039044" description="DUF2884 family protein" evidence="1">
    <location>
        <begin position="23"/>
        <end position="260"/>
    </location>
</feature>
<evidence type="ECO:0000256" key="1">
    <source>
        <dbReference type="SAM" id="SignalP"/>
    </source>
</evidence>
<organism evidence="2 3">
    <name type="scientific">Pseudoalteromonas piratica</name>
    <dbReference type="NCBI Taxonomy" id="1348114"/>
    <lineage>
        <taxon>Bacteria</taxon>
        <taxon>Pseudomonadati</taxon>
        <taxon>Pseudomonadota</taxon>
        <taxon>Gammaproteobacteria</taxon>
        <taxon>Alteromonadales</taxon>
        <taxon>Pseudoalteromonadaceae</taxon>
        <taxon>Pseudoalteromonas</taxon>
    </lineage>
</organism>
<dbReference type="Proteomes" id="UP000030341">
    <property type="component" value="Chromosome 1"/>
</dbReference>
<dbReference type="HOGENOM" id="CLU_087938_1_0_6"/>
<evidence type="ECO:0000313" key="3">
    <source>
        <dbReference type="Proteomes" id="UP000030341"/>
    </source>
</evidence>
<feature type="signal peptide" evidence="1">
    <location>
        <begin position="1"/>
        <end position="22"/>
    </location>
</feature>
<dbReference type="RefSeq" id="WP_038637490.1">
    <property type="nucleotide sequence ID" value="NZ_CP009888.1"/>
</dbReference>
<dbReference type="KEGG" id="pseo:OM33_00825"/>
<accession>A0A0A7ECU9</accession>
<dbReference type="eggNOG" id="ENOG502Z9GA">
    <property type="taxonomic scope" value="Bacteria"/>
</dbReference>
<dbReference type="STRING" id="1348114.OM33_00825"/>
<evidence type="ECO:0008006" key="4">
    <source>
        <dbReference type="Google" id="ProtNLM"/>
    </source>
</evidence>
<evidence type="ECO:0000313" key="2">
    <source>
        <dbReference type="EMBL" id="AIY63862.1"/>
    </source>
</evidence>
<dbReference type="Pfam" id="PF11101">
    <property type="entry name" value="DUF2884"/>
    <property type="match status" value="1"/>
</dbReference>
<sequence length="260" mass="29170">MKLVRFWVCLVVILLFSSPLLADELCDVELGHGVIITNDVIRIVDNGQTNVQINDDSQLFIRGRWIELNQDEEQILREYSKGLRNTVPELVKLATDGVNLGLSAIEQVVTGFTDKEPEVLKDQLKYVEIALKDKFKVGDDFYYIAPQSLSKLDDFFEKEISQKIHSAVHGSLGAILVALGDAFESNEGNIEQKISGMGERIDIISSEIDKSLQKKVVQLEDKANEYCGCLRTLNETEDKLQQLVPELADFDLVQVKGLSL</sequence>
<keyword evidence="1" id="KW-0732">Signal</keyword>
<dbReference type="OrthoDB" id="5760736at2"/>
<protein>
    <recommendedName>
        <fullName evidence="4">DUF2884 family protein</fullName>
    </recommendedName>
</protein>
<dbReference type="EMBL" id="CP009888">
    <property type="protein sequence ID" value="AIY63862.1"/>
    <property type="molecule type" value="Genomic_DNA"/>
</dbReference>
<reference evidence="2 3" key="1">
    <citation type="submission" date="2014-11" db="EMBL/GenBank/DDBJ databases">
        <title>Complete Genome Sequence of Pseudoalteromonas sp. Strain OCN003 Isolated from Kaneohe Bay, Oahu, Hawaii.</title>
        <authorList>
            <person name="Beurmann S."/>
            <person name="Videau P."/>
            <person name="Ushijima B."/>
            <person name="Smith A.M."/>
            <person name="Aeby G.S."/>
            <person name="Callahan S.M."/>
            <person name="Belcaid M."/>
        </authorList>
    </citation>
    <scope>NUCLEOTIDE SEQUENCE [LARGE SCALE GENOMIC DNA]</scope>
    <source>
        <strain evidence="2 3">OCN003</strain>
    </source>
</reference>
<gene>
    <name evidence="2" type="ORF">OM33_00825</name>
</gene>